<dbReference type="PIRSF" id="PIRSF020680">
    <property type="entry name" value="PhnH"/>
    <property type="match status" value="1"/>
</dbReference>
<dbReference type="Proteomes" id="UP000237889">
    <property type="component" value="Chromosome"/>
</dbReference>
<dbReference type="OrthoDB" id="9814509at2"/>
<dbReference type="SUPFAM" id="SSF159709">
    <property type="entry name" value="PhnH-like"/>
    <property type="match status" value="1"/>
</dbReference>
<dbReference type="AlphaFoldDB" id="A0A2S0NCP1"/>
<proteinExistence type="predicted"/>
<keyword evidence="2" id="KW-1185">Reference proteome</keyword>
<dbReference type="NCBIfam" id="TIGR03292">
    <property type="entry name" value="PhnH_redo"/>
    <property type="match status" value="1"/>
</dbReference>
<keyword evidence="1" id="KW-0456">Lyase</keyword>
<accession>A0A2S0NCP1</accession>
<gene>
    <name evidence="1" type="ORF">C6569_13105</name>
</gene>
<dbReference type="InterPro" id="IPR038058">
    <property type="entry name" value="PhnH-like_sp"/>
</dbReference>
<dbReference type="GO" id="GO:0016829">
    <property type="term" value="F:lyase activity"/>
    <property type="evidence" value="ECO:0007669"/>
    <property type="project" value="UniProtKB-KW"/>
</dbReference>
<evidence type="ECO:0000313" key="1">
    <source>
        <dbReference type="EMBL" id="AVO45932.1"/>
    </source>
</evidence>
<dbReference type="InterPro" id="IPR008772">
    <property type="entry name" value="Phosphonate_metab_PhnH"/>
</dbReference>
<reference evidence="1 2" key="1">
    <citation type="submission" date="2018-03" db="EMBL/GenBank/DDBJ databases">
        <title>Genome sequencing of Phreatobacter sp.</title>
        <authorList>
            <person name="Kim S.-J."/>
            <person name="Heo J."/>
            <person name="Kwon S.-W."/>
        </authorList>
    </citation>
    <scope>NUCLEOTIDE SEQUENCE [LARGE SCALE GENOMIC DNA]</scope>
    <source>
        <strain evidence="1 2">S-12</strain>
    </source>
</reference>
<dbReference type="KEGG" id="phr:C6569_13105"/>
<dbReference type="GO" id="GO:0019634">
    <property type="term" value="P:organic phosphonate metabolic process"/>
    <property type="evidence" value="ECO:0007669"/>
    <property type="project" value="InterPro"/>
</dbReference>
<name>A0A2S0NCP1_9HYPH</name>
<dbReference type="Gene3D" id="3.40.50.11310">
    <property type="entry name" value="Bacterial phosphonate metabolism protein PhnH"/>
    <property type="match status" value="1"/>
</dbReference>
<dbReference type="RefSeq" id="WP_106749273.1">
    <property type="nucleotide sequence ID" value="NZ_CP027668.1"/>
</dbReference>
<dbReference type="EMBL" id="CP027668">
    <property type="protein sequence ID" value="AVO45932.1"/>
    <property type="molecule type" value="Genomic_DNA"/>
</dbReference>
<evidence type="ECO:0000313" key="2">
    <source>
        <dbReference type="Proteomes" id="UP000237889"/>
    </source>
</evidence>
<sequence>MALARAFADPVHDAQKTFRAVMNAMARPGTLQPVDGLAGAPTPLSPVAAAVAVALADYETPLWLDGPLAASPDVAAWLAFHTGARIGTSPSQAAFALVADTAALPDLAGFAQGTDVYPDRSTTLIVQVEALSGAATRFRLAGPGISGHAHLAVAGLPADIADRLAANHALFPRGVDLVLAGPEGVAALPRTTRVTVVEA</sequence>
<dbReference type="Pfam" id="PF05845">
    <property type="entry name" value="PhnH"/>
    <property type="match status" value="1"/>
</dbReference>
<organism evidence="1 2">
    <name type="scientific">Phreatobacter cathodiphilus</name>
    <dbReference type="NCBI Taxonomy" id="1868589"/>
    <lineage>
        <taxon>Bacteria</taxon>
        <taxon>Pseudomonadati</taxon>
        <taxon>Pseudomonadota</taxon>
        <taxon>Alphaproteobacteria</taxon>
        <taxon>Hyphomicrobiales</taxon>
        <taxon>Phreatobacteraceae</taxon>
        <taxon>Phreatobacter</taxon>
    </lineage>
</organism>
<protein>
    <submittedName>
        <fullName evidence="1">Phosphonate C-P lyase system protein PhnH</fullName>
    </submittedName>
</protein>